<evidence type="ECO:0000256" key="1">
    <source>
        <dbReference type="SAM" id="MobiDB-lite"/>
    </source>
</evidence>
<dbReference type="PANTHER" id="PTHR21366">
    <property type="entry name" value="GLYOXALASE FAMILY PROTEIN"/>
    <property type="match status" value="1"/>
</dbReference>
<reference evidence="4 5" key="1">
    <citation type="submission" date="2016-10" db="EMBL/GenBank/DDBJ databases">
        <authorList>
            <person name="de Groot N.N."/>
        </authorList>
    </citation>
    <scope>NUCLEOTIDE SEQUENCE [LARGE SCALE GENOMIC DNA]</scope>
    <source>
        <strain evidence="4 5">CGMCC 1.10331</strain>
    </source>
</reference>
<evidence type="ECO:0000313" key="5">
    <source>
        <dbReference type="Proteomes" id="UP000236740"/>
    </source>
</evidence>
<sequence>MLTGLRRLGLEVKSLARAREFYEGRLGLEAAGTDEPPAAVGYEIGPIAGDAAPTTLLLRRPTDVPRGGVHTHYAFSTTPAAYAAWRRRLDDLDPVEFSFGASDSLYVYDPDGHCVEIGDVDRESDVGTANPASDAGAADPAGEAEGERPPPLTGIFEVVLEVTDLPRAEERYRRLGFEVVDRGEERRRVRLDGPVALELWEPQLGIADARGGLHVDLAFDTPSPDAAVEAGAPWSGGPEPVDGGVRVVDDDGHVLTFLRSGAE</sequence>
<dbReference type="InterPro" id="IPR037523">
    <property type="entry name" value="VOC_core"/>
</dbReference>
<dbReference type="InterPro" id="IPR004360">
    <property type="entry name" value="Glyas_Fos-R_dOase_dom"/>
</dbReference>
<dbReference type="RefSeq" id="WP_103990395.1">
    <property type="nucleotide sequence ID" value="NZ_CP031311.1"/>
</dbReference>
<feature type="compositionally biased region" description="Low complexity" evidence="1">
    <location>
        <begin position="129"/>
        <end position="143"/>
    </location>
</feature>
<dbReference type="KEGG" id="hlm:DV707_04580"/>
<dbReference type="AlphaFoldDB" id="A0A1H5UKJ2"/>
<evidence type="ECO:0000259" key="2">
    <source>
        <dbReference type="PROSITE" id="PS51819"/>
    </source>
</evidence>
<keyword evidence="4" id="KW-0223">Dioxygenase</keyword>
<dbReference type="GeneID" id="39857337"/>
<keyword evidence="4" id="KW-0560">Oxidoreductase</keyword>
<dbReference type="CDD" id="cd06587">
    <property type="entry name" value="VOC"/>
    <property type="match status" value="1"/>
</dbReference>
<gene>
    <name evidence="3" type="ORF">DV707_04580</name>
    <name evidence="4" type="ORF">SAMN04488133_0635</name>
</gene>
<dbReference type="PROSITE" id="PS51819">
    <property type="entry name" value="VOC"/>
    <property type="match status" value="1"/>
</dbReference>
<dbReference type="EMBL" id="CP031311">
    <property type="protein sequence ID" value="QCC47003.1"/>
    <property type="molecule type" value="Genomic_DNA"/>
</dbReference>
<dbReference type="Gene3D" id="3.10.180.10">
    <property type="entry name" value="2,3-Dihydroxybiphenyl 1,2-Dioxygenase, domain 1"/>
    <property type="match status" value="2"/>
</dbReference>
<dbReference type="SUPFAM" id="SSF54593">
    <property type="entry name" value="Glyoxalase/Bleomycin resistance protein/Dihydroxybiphenyl dioxygenase"/>
    <property type="match status" value="2"/>
</dbReference>
<dbReference type="InterPro" id="IPR050383">
    <property type="entry name" value="GlyoxalaseI/FosfomycinResist"/>
</dbReference>
<dbReference type="EMBL" id="FNVN01000001">
    <property type="protein sequence ID" value="SEF75550.1"/>
    <property type="molecule type" value="Genomic_DNA"/>
</dbReference>
<dbReference type="Proteomes" id="UP000296733">
    <property type="component" value="Chromosome"/>
</dbReference>
<proteinExistence type="predicted"/>
<dbReference type="Proteomes" id="UP000236740">
    <property type="component" value="Unassembled WGS sequence"/>
</dbReference>
<dbReference type="OrthoDB" id="304574at2157"/>
<organism evidence="4 5">
    <name type="scientific">Halobellus limi</name>
    <dbReference type="NCBI Taxonomy" id="699433"/>
    <lineage>
        <taxon>Archaea</taxon>
        <taxon>Methanobacteriati</taxon>
        <taxon>Methanobacteriota</taxon>
        <taxon>Stenosarchaea group</taxon>
        <taxon>Halobacteria</taxon>
        <taxon>Halobacteriales</taxon>
        <taxon>Haloferacaceae</taxon>
        <taxon>Halobellus</taxon>
    </lineage>
</organism>
<evidence type="ECO:0000313" key="4">
    <source>
        <dbReference type="EMBL" id="SEF75550.1"/>
    </source>
</evidence>
<feature type="domain" description="VOC" evidence="2">
    <location>
        <begin position="4"/>
        <end position="120"/>
    </location>
</feature>
<protein>
    <submittedName>
        <fullName evidence="4">Catechol-2,3-dioxygenase</fullName>
    </submittedName>
    <submittedName>
        <fullName evidence="3">Fosmidomycin resistance protein</fullName>
    </submittedName>
</protein>
<dbReference type="InterPro" id="IPR029068">
    <property type="entry name" value="Glyas_Bleomycin-R_OHBP_Dase"/>
</dbReference>
<evidence type="ECO:0000313" key="3">
    <source>
        <dbReference type="EMBL" id="QCC47003.1"/>
    </source>
</evidence>
<feature type="region of interest" description="Disordered" evidence="1">
    <location>
        <begin position="123"/>
        <end position="152"/>
    </location>
</feature>
<name>A0A1H5UKJ2_9EURY</name>
<reference evidence="3 6" key="2">
    <citation type="journal article" date="2019" name="Nat. Commun.">
        <title>A new type of DNA phosphorothioation-based antiviral system in archaea.</title>
        <authorList>
            <person name="Xiong L."/>
            <person name="Liu S."/>
            <person name="Chen S."/>
            <person name="Xiao Y."/>
            <person name="Zhu B."/>
            <person name="Gao Y."/>
            <person name="Zhang Y."/>
            <person name="Chen B."/>
            <person name="Luo J."/>
            <person name="Deng Z."/>
            <person name="Chen X."/>
            <person name="Wang L."/>
            <person name="Chen S."/>
        </authorList>
    </citation>
    <scope>NUCLEOTIDE SEQUENCE [LARGE SCALE GENOMIC DNA]</scope>
    <source>
        <strain evidence="3 6">CGMCC 1.10331</strain>
    </source>
</reference>
<evidence type="ECO:0000313" key="6">
    <source>
        <dbReference type="Proteomes" id="UP000296733"/>
    </source>
</evidence>
<dbReference type="Pfam" id="PF00903">
    <property type="entry name" value="Glyoxalase"/>
    <property type="match status" value="1"/>
</dbReference>
<dbReference type="PANTHER" id="PTHR21366:SF22">
    <property type="entry name" value="VOC DOMAIN-CONTAINING PROTEIN"/>
    <property type="match status" value="1"/>
</dbReference>
<dbReference type="GO" id="GO:0051213">
    <property type="term" value="F:dioxygenase activity"/>
    <property type="evidence" value="ECO:0007669"/>
    <property type="project" value="UniProtKB-KW"/>
</dbReference>
<keyword evidence="5" id="KW-1185">Reference proteome</keyword>
<accession>A0A1H5UKJ2</accession>